<dbReference type="Proteomes" id="UP000038011">
    <property type="component" value="Unassembled WGS sequence"/>
</dbReference>
<protein>
    <recommendedName>
        <fullName evidence="4">DUF3995 domain-containing protein</fullName>
    </recommendedName>
</protein>
<accession>A0A0M9GQ28</accession>
<dbReference type="AlphaFoldDB" id="A0A0M9GQ28"/>
<dbReference type="Pfam" id="PF13160">
    <property type="entry name" value="DUF3995"/>
    <property type="match status" value="1"/>
</dbReference>
<dbReference type="OrthoDB" id="344976at2"/>
<evidence type="ECO:0000313" key="2">
    <source>
        <dbReference type="EMBL" id="KPB02759.1"/>
    </source>
</evidence>
<evidence type="ECO:0000256" key="1">
    <source>
        <dbReference type="SAM" id="Phobius"/>
    </source>
</evidence>
<dbReference type="RefSeq" id="WP_053997315.1">
    <property type="nucleotide sequence ID" value="NZ_JXMU01000001.1"/>
</dbReference>
<dbReference type="PATRIC" id="fig|1514904.3.peg.53"/>
<evidence type="ECO:0008006" key="4">
    <source>
        <dbReference type="Google" id="ProtNLM"/>
    </source>
</evidence>
<proteinExistence type="predicted"/>
<keyword evidence="3" id="KW-1185">Reference proteome</keyword>
<dbReference type="InterPro" id="IPR025058">
    <property type="entry name" value="DUF3995"/>
</dbReference>
<keyword evidence="1" id="KW-0812">Transmembrane</keyword>
<feature type="transmembrane region" description="Helical" evidence="1">
    <location>
        <begin position="84"/>
        <end position="103"/>
    </location>
</feature>
<reference evidence="2 3" key="1">
    <citation type="submission" date="2015-01" db="EMBL/GenBank/DDBJ databases">
        <title>Ahrensia donghaiensis sp. nov., a novel dimethylsulphoniopropionate-cleavage bacterium isolated from seawater and emended descriptions of the genus Ahrensia and Ahrensia kielensis.</title>
        <authorList>
            <person name="Liu J."/>
        </authorList>
    </citation>
    <scope>NUCLEOTIDE SEQUENCE [LARGE SCALE GENOMIC DNA]</scope>
    <source>
        <strain evidence="2 3">LZD062</strain>
    </source>
</reference>
<feature type="transmembrane region" description="Helical" evidence="1">
    <location>
        <begin position="123"/>
        <end position="142"/>
    </location>
</feature>
<keyword evidence="1" id="KW-1133">Transmembrane helix</keyword>
<feature type="transmembrane region" description="Helical" evidence="1">
    <location>
        <begin position="54"/>
        <end position="77"/>
    </location>
</feature>
<sequence length="144" mass="15918">MATFFAVFIFATLSLTAFIHIYWALGGLWPGTDEQTLSKTVIGSNGINAMPPRWITGLVSIGIMGAAIWPILWLGWLPHPLPEWIVTAGMLVLVAIFILRGLGGFLPVARRMNSEEPFATLNLRYFSPLITILGVMMLYLLLSK</sequence>
<dbReference type="EMBL" id="JXMU01000001">
    <property type="protein sequence ID" value="KPB02759.1"/>
    <property type="molecule type" value="Genomic_DNA"/>
</dbReference>
<name>A0A0M9GQ28_9HYPH</name>
<keyword evidence="1" id="KW-0472">Membrane</keyword>
<gene>
    <name evidence="2" type="ORF">SU32_00260</name>
</gene>
<evidence type="ECO:0000313" key="3">
    <source>
        <dbReference type="Proteomes" id="UP000038011"/>
    </source>
</evidence>
<organism evidence="2 3">
    <name type="scientific">Ahrensia marina</name>
    <dbReference type="NCBI Taxonomy" id="1514904"/>
    <lineage>
        <taxon>Bacteria</taxon>
        <taxon>Pseudomonadati</taxon>
        <taxon>Pseudomonadota</taxon>
        <taxon>Alphaproteobacteria</taxon>
        <taxon>Hyphomicrobiales</taxon>
        <taxon>Ahrensiaceae</taxon>
        <taxon>Ahrensia</taxon>
    </lineage>
</organism>
<comment type="caution">
    <text evidence="2">The sequence shown here is derived from an EMBL/GenBank/DDBJ whole genome shotgun (WGS) entry which is preliminary data.</text>
</comment>